<sequence>MTKKYQMAAIPQDIKKFIKLLDDAMEFLVTPDFGKDEKFFKDFMRFEKEIEKLKKKYIKPAIKISSRKGKGRGCQNWVAKQISNLTGYVVGKDEMIAPREMGQSGVDIRLVADAKEAFPWSVECKWTESWSLPSFLKQARENQLPGTDWLLVLKKNSEDYIVVIDAEVFFDLLRLIPGKKKGR</sequence>
<organism evidence="2">
    <name type="scientific">viral metagenome</name>
    <dbReference type="NCBI Taxonomy" id="1070528"/>
    <lineage>
        <taxon>unclassified sequences</taxon>
        <taxon>metagenomes</taxon>
        <taxon>organismal metagenomes</taxon>
    </lineage>
</organism>
<name>A0A6M3LBT8_9ZZZZ</name>
<dbReference type="EMBL" id="MT142222">
    <property type="protein sequence ID" value="QJA76395.1"/>
    <property type="molecule type" value="Genomic_DNA"/>
</dbReference>
<proteinExistence type="predicted"/>
<evidence type="ECO:0000313" key="1">
    <source>
        <dbReference type="EMBL" id="QJA76395.1"/>
    </source>
</evidence>
<dbReference type="EMBL" id="MT143015">
    <property type="protein sequence ID" value="QJA91809.1"/>
    <property type="molecule type" value="Genomic_DNA"/>
</dbReference>
<accession>A0A6M3LBT8</accession>
<evidence type="ECO:0000313" key="2">
    <source>
        <dbReference type="EMBL" id="QJA91809.1"/>
    </source>
</evidence>
<reference evidence="2" key="1">
    <citation type="submission" date="2020-03" db="EMBL/GenBank/DDBJ databases">
        <title>The deep terrestrial virosphere.</title>
        <authorList>
            <person name="Holmfeldt K."/>
            <person name="Nilsson E."/>
            <person name="Simone D."/>
            <person name="Lopez-Fernandez M."/>
            <person name="Wu X."/>
            <person name="de Brujin I."/>
            <person name="Lundin D."/>
            <person name="Andersson A."/>
            <person name="Bertilsson S."/>
            <person name="Dopson M."/>
        </authorList>
    </citation>
    <scope>NUCLEOTIDE SEQUENCE</scope>
    <source>
        <strain evidence="1">MM415A01518</strain>
        <strain evidence="2">MM415B03252</strain>
    </source>
</reference>
<dbReference type="AlphaFoldDB" id="A0A6M3LBT8"/>
<gene>
    <name evidence="1" type="ORF">MM415A01518_0011</name>
    <name evidence="2" type="ORF">MM415B03252_0004</name>
</gene>
<protein>
    <submittedName>
        <fullName evidence="2">Uncharacterized protein</fullName>
    </submittedName>
</protein>